<comment type="similarity">
    <text evidence="2 6">Belongs to the RdgC family.</text>
</comment>
<dbReference type="RefSeq" id="WP_004311857.1">
    <property type="nucleotide sequence ID" value="NZ_JAKLLK010000002.1"/>
</dbReference>
<proteinExistence type="inferred from homology"/>
<organism evidence="7 8">
    <name type="scientific">Thauera aminoaromatica</name>
    <dbReference type="NCBI Taxonomy" id="164330"/>
    <lineage>
        <taxon>Bacteria</taxon>
        <taxon>Pseudomonadati</taxon>
        <taxon>Pseudomonadota</taxon>
        <taxon>Betaproteobacteria</taxon>
        <taxon>Rhodocyclales</taxon>
        <taxon>Zoogloeaceae</taxon>
        <taxon>Thauera</taxon>
    </lineage>
</organism>
<keyword evidence="5 6" id="KW-0233">DNA recombination</keyword>
<dbReference type="Pfam" id="PF04381">
    <property type="entry name" value="RdgC"/>
    <property type="match status" value="1"/>
</dbReference>
<dbReference type="PANTHER" id="PTHR38103">
    <property type="entry name" value="RECOMBINATION-ASSOCIATED PROTEIN RDGC"/>
    <property type="match status" value="1"/>
</dbReference>
<dbReference type="GO" id="GO:0003690">
    <property type="term" value="F:double-stranded DNA binding"/>
    <property type="evidence" value="ECO:0007669"/>
    <property type="project" value="TreeGrafter"/>
</dbReference>
<comment type="caution">
    <text evidence="7">The sequence shown here is derived from an EMBL/GenBank/DDBJ whole genome shotgun (WGS) entry which is preliminary data.</text>
</comment>
<evidence type="ECO:0000256" key="6">
    <source>
        <dbReference type="HAMAP-Rule" id="MF_00194"/>
    </source>
</evidence>
<keyword evidence="4 6" id="KW-0963">Cytoplasm</keyword>
<dbReference type="PANTHER" id="PTHR38103:SF1">
    <property type="entry name" value="RECOMBINATION-ASSOCIATED PROTEIN RDGC"/>
    <property type="match status" value="1"/>
</dbReference>
<reference evidence="7 8" key="1">
    <citation type="submission" date="2018-09" db="EMBL/GenBank/DDBJ databases">
        <title>Metagenome Assembled Genomes from an Advanced Water Purification Facility.</title>
        <authorList>
            <person name="Stamps B.W."/>
            <person name="Spear J.R."/>
        </authorList>
    </citation>
    <scope>NUCLEOTIDE SEQUENCE [LARGE SCALE GENOMIC DNA]</scope>
    <source>
        <strain evidence="7">Bin_27_1</strain>
    </source>
</reference>
<dbReference type="GO" id="GO:0043590">
    <property type="term" value="C:bacterial nucleoid"/>
    <property type="evidence" value="ECO:0007669"/>
    <property type="project" value="TreeGrafter"/>
</dbReference>
<dbReference type="InterPro" id="IPR007476">
    <property type="entry name" value="RdgC"/>
</dbReference>
<dbReference type="HAMAP" id="MF_00194">
    <property type="entry name" value="RdgC"/>
    <property type="match status" value="1"/>
</dbReference>
<sequence>MWFKNLQVYRLPANWDMSAERLEEQLAKKPFHPCGSQDMESRGWLSPLGNEVLVHAVGGQWLVCLGFEHRLLPSAVVKQEADERAEELAEQQGYKLGRKQLKELREQVTQELMPRAFTRRRRMFAWIDPINGWLVVDAASQSKAEDMLEQLRHTLDSFPLTLLRTERSPMSAMADWLAGGEAPDGFTIDQDCELRSVAEDKAAVRYARHPLEGDDIKGHLEAGKLPTRLALTFDDRISFVLTEKLEIKRLDFLDIVRDQVGEADKDDAEALFNAEFALMTGELAHLLPAVVAALGGELAGAAVETGVSAELPRVQKEMAAARPVSAQTVAADDPPF</sequence>
<comment type="function">
    <text evidence="6">May be involved in recombination.</text>
</comment>
<dbReference type="GO" id="GO:0005737">
    <property type="term" value="C:cytoplasm"/>
    <property type="evidence" value="ECO:0007669"/>
    <property type="project" value="UniProtKB-UniRule"/>
</dbReference>
<evidence type="ECO:0000256" key="2">
    <source>
        <dbReference type="ARBA" id="ARBA00008657"/>
    </source>
</evidence>
<dbReference type="GO" id="GO:0006310">
    <property type="term" value="P:DNA recombination"/>
    <property type="evidence" value="ECO:0007669"/>
    <property type="project" value="UniProtKB-UniRule"/>
</dbReference>
<evidence type="ECO:0000256" key="5">
    <source>
        <dbReference type="ARBA" id="ARBA00023172"/>
    </source>
</evidence>
<accession>A0A5C7SFQ3</accession>
<evidence type="ECO:0000256" key="3">
    <source>
        <dbReference type="ARBA" id="ARBA00022296"/>
    </source>
</evidence>
<evidence type="ECO:0000256" key="4">
    <source>
        <dbReference type="ARBA" id="ARBA00022490"/>
    </source>
</evidence>
<dbReference type="GO" id="GO:0000018">
    <property type="term" value="P:regulation of DNA recombination"/>
    <property type="evidence" value="ECO:0007669"/>
    <property type="project" value="TreeGrafter"/>
</dbReference>
<comment type="subcellular location">
    <subcellularLocation>
        <location evidence="1 6">Cytoplasm</location>
        <location evidence="1 6">Nucleoid</location>
    </subcellularLocation>
</comment>
<dbReference type="EMBL" id="SSFD01000237">
    <property type="protein sequence ID" value="TXH82607.1"/>
    <property type="molecule type" value="Genomic_DNA"/>
</dbReference>
<dbReference type="Proteomes" id="UP000321192">
    <property type="component" value="Unassembled WGS sequence"/>
</dbReference>
<evidence type="ECO:0000313" key="8">
    <source>
        <dbReference type="Proteomes" id="UP000321192"/>
    </source>
</evidence>
<gene>
    <name evidence="6" type="primary">rdgC</name>
    <name evidence="7" type="ORF">E6Q80_15095</name>
</gene>
<dbReference type="AlphaFoldDB" id="A0A5C7SFQ3"/>
<name>A0A5C7SFQ3_THASP</name>
<evidence type="ECO:0000256" key="1">
    <source>
        <dbReference type="ARBA" id="ARBA00004453"/>
    </source>
</evidence>
<dbReference type="NCBIfam" id="NF001464">
    <property type="entry name" value="PRK00321.1-5"/>
    <property type="match status" value="1"/>
</dbReference>
<evidence type="ECO:0000313" key="7">
    <source>
        <dbReference type="EMBL" id="TXH82607.1"/>
    </source>
</evidence>
<protein>
    <recommendedName>
        <fullName evidence="3 6">Recombination-associated protein RdgC</fullName>
    </recommendedName>
</protein>
<dbReference type="NCBIfam" id="NF001463">
    <property type="entry name" value="PRK00321.1-4"/>
    <property type="match status" value="1"/>
</dbReference>